<reference evidence="1" key="2">
    <citation type="submission" date="2022-04" db="EMBL/GenBank/DDBJ databases">
        <title>Complete Genome Sequence of Flavobacterium sediminilitoris YSM-43, Isolated from a Tidal Sediment.</title>
        <authorList>
            <person name="Lee P.A."/>
        </authorList>
    </citation>
    <scope>NUCLEOTIDE SEQUENCE</scope>
    <source>
        <strain evidence="1">YSM-43</strain>
    </source>
</reference>
<accession>A0ABY4HQW8</accession>
<sequence>MKKSILKLKGSQELTKKEQKSINGGIRIPIPGDPIEEPKACGGDGSFIYVNGVKTCCYIPYNNTYFC</sequence>
<proteinExistence type="predicted"/>
<reference evidence="1" key="1">
    <citation type="submission" date="2021-12" db="EMBL/GenBank/DDBJ databases">
        <authorList>
            <person name="Cha I.-T."/>
            <person name="Lee K.-E."/>
            <person name="Park S.-J."/>
        </authorList>
    </citation>
    <scope>NUCLEOTIDE SEQUENCE</scope>
    <source>
        <strain evidence="1">YSM-43</strain>
    </source>
</reference>
<dbReference type="Proteomes" id="UP000830454">
    <property type="component" value="Chromosome"/>
</dbReference>
<dbReference type="RefSeq" id="WP_246918445.1">
    <property type="nucleotide sequence ID" value="NZ_CP090145.1"/>
</dbReference>
<gene>
    <name evidence="1" type="ORF">LXD69_07035</name>
</gene>
<evidence type="ECO:0000313" key="2">
    <source>
        <dbReference type="Proteomes" id="UP000830454"/>
    </source>
</evidence>
<dbReference type="EMBL" id="CP090145">
    <property type="protein sequence ID" value="UOX35264.1"/>
    <property type="molecule type" value="Genomic_DNA"/>
</dbReference>
<protein>
    <recommendedName>
        <fullName evidence="3">Natural product</fullName>
    </recommendedName>
</protein>
<evidence type="ECO:0008006" key="3">
    <source>
        <dbReference type="Google" id="ProtNLM"/>
    </source>
</evidence>
<name>A0ABY4HQW8_9FLAO</name>
<keyword evidence="2" id="KW-1185">Reference proteome</keyword>
<evidence type="ECO:0000313" key="1">
    <source>
        <dbReference type="EMBL" id="UOX35264.1"/>
    </source>
</evidence>
<organism evidence="1 2">
    <name type="scientific">Flavobacterium sediminilitoris</name>
    <dbReference type="NCBI Taxonomy" id="2024526"/>
    <lineage>
        <taxon>Bacteria</taxon>
        <taxon>Pseudomonadati</taxon>
        <taxon>Bacteroidota</taxon>
        <taxon>Flavobacteriia</taxon>
        <taxon>Flavobacteriales</taxon>
        <taxon>Flavobacteriaceae</taxon>
        <taxon>Flavobacterium</taxon>
    </lineage>
</organism>